<comment type="caution">
    <text evidence="2">The sequence shown here is derived from an EMBL/GenBank/DDBJ whole genome shotgun (WGS) entry which is preliminary data.</text>
</comment>
<reference evidence="2" key="1">
    <citation type="journal article" date="2019" name="bioRxiv">
        <title>The Genome of the Zebra Mussel, Dreissena polymorpha: A Resource for Invasive Species Research.</title>
        <authorList>
            <person name="McCartney M.A."/>
            <person name="Auch B."/>
            <person name="Kono T."/>
            <person name="Mallez S."/>
            <person name="Zhang Y."/>
            <person name="Obille A."/>
            <person name="Becker A."/>
            <person name="Abrahante J.E."/>
            <person name="Garbe J."/>
            <person name="Badalamenti J.P."/>
            <person name="Herman A."/>
            <person name="Mangelson H."/>
            <person name="Liachko I."/>
            <person name="Sullivan S."/>
            <person name="Sone E.D."/>
            <person name="Koren S."/>
            <person name="Silverstein K.A.T."/>
            <person name="Beckman K.B."/>
            <person name="Gohl D.M."/>
        </authorList>
    </citation>
    <scope>NUCLEOTIDE SEQUENCE</scope>
    <source>
        <strain evidence="2">Duluth1</strain>
        <tissue evidence="2">Whole animal</tissue>
    </source>
</reference>
<sequence>MPQKGDRSSLTLFLHTKVDYDDDQVDPYHGKQEEQQAPDDLDLPDDLNLDDAEDQEGKDEESAVDDGTGEFVLT</sequence>
<protein>
    <submittedName>
        <fullName evidence="2">Uncharacterized protein</fullName>
    </submittedName>
</protein>
<proteinExistence type="predicted"/>
<accession>A0A9D4HS14</accession>
<feature type="compositionally biased region" description="Acidic residues" evidence="1">
    <location>
        <begin position="36"/>
        <end position="68"/>
    </location>
</feature>
<evidence type="ECO:0000313" key="2">
    <source>
        <dbReference type="EMBL" id="KAH3728935.1"/>
    </source>
</evidence>
<gene>
    <name evidence="2" type="ORF">DPMN_054898</name>
</gene>
<dbReference type="Proteomes" id="UP000828390">
    <property type="component" value="Unassembled WGS sequence"/>
</dbReference>
<reference evidence="2" key="2">
    <citation type="submission" date="2020-11" db="EMBL/GenBank/DDBJ databases">
        <authorList>
            <person name="McCartney M.A."/>
            <person name="Auch B."/>
            <person name="Kono T."/>
            <person name="Mallez S."/>
            <person name="Becker A."/>
            <person name="Gohl D.M."/>
            <person name="Silverstein K.A.T."/>
            <person name="Koren S."/>
            <person name="Bechman K.B."/>
            <person name="Herman A."/>
            <person name="Abrahante J.E."/>
            <person name="Garbe J."/>
        </authorList>
    </citation>
    <scope>NUCLEOTIDE SEQUENCE</scope>
    <source>
        <strain evidence="2">Duluth1</strain>
        <tissue evidence="2">Whole animal</tissue>
    </source>
</reference>
<organism evidence="2 3">
    <name type="scientific">Dreissena polymorpha</name>
    <name type="common">Zebra mussel</name>
    <name type="synonym">Mytilus polymorpha</name>
    <dbReference type="NCBI Taxonomy" id="45954"/>
    <lineage>
        <taxon>Eukaryota</taxon>
        <taxon>Metazoa</taxon>
        <taxon>Spiralia</taxon>
        <taxon>Lophotrochozoa</taxon>
        <taxon>Mollusca</taxon>
        <taxon>Bivalvia</taxon>
        <taxon>Autobranchia</taxon>
        <taxon>Heteroconchia</taxon>
        <taxon>Euheterodonta</taxon>
        <taxon>Imparidentia</taxon>
        <taxon>Neoheterodontei</taxon>
        <taxon>Myida</taxon>
        <taxon>Dreissenoidea</taxon>
        <taxon>Dreissenidae</taxon>
        <taxon>Dreissena</taxon>
    </lineage>
</organism>
<evidence type="ECO:0000313" key="3">
    <source>
        <dbReference type="Proteomes" id="UP000828390"/>
    </source>
</evidence>
<name>A0A9D4HS14_DREPO</name>
<feature type="region of interest" description="Disordered" evidence="1">
    <location>
        <begin position="17"/>
        <end position="74"/>
    </location>
</feature>
<dbReference type="AlphaFoldDB" id="A0A9D4HS14"/>
<keyword evidence="3" id="KW-1185">Reference proteome</keyword>
<dbReference type="EMBL" id="JAIWYP010000012">
    <property type="protein sequence ID" value="KAH3728935.1"/>
    <property type="molecule type" value="Genomic_DNA"/>
</dbReference>
<evidence type="ECO:0000256" key="1">
    <source>
        <dbReference type="SAM" id="MobiDB-lite"/>
    </source>
</evidence>